<dbReference type="InterPro" id="IPR001606">
    <property type="entry name" value="ARID_dom"/>
</dbReference>
<dbReference type="GO" id="GO:0006338">
    <property type="term" value="P:chromatin remodeling"/>
    <property type="evidence" value="ECO:0007669"/>
    <property type="project" value="InterPro"/>
</dbReference>
<dbReference type="Pfam" id="PF01529">
    <property type="entry name" value="DHHC"/>
    <property type="match status" value="1"/>
</dbReference>
<feature type="compositionally biased region" description="Gly residues" evidence="8">
    <location>
        <begin position="292"/>
        <end position="301"/>
    </location>
</feature>
<feature type="compositionally biased region" description="Polar residues" evidence="8">
    <location>
        <begin position="818"/>
        <end position="827"/>
    </location>
</feature>
<evidence type="ECO:0000256" key="7">
    <source>
        <dbReference type="ARBA" id="ARBA00023242"/>
    </source>
</evidence>
<feature type="region of interest" description="Disordered" evidence="8">
    <location>
        <begin position="937"/>
        <end position="1045"/>
    </location>
</feature>
<dbReference type="InterPro" id="IPR001594">
    <property type="entry name" value="Palmitoyltrfase_DHHC"/>
</dbReference>
<dbReference type="GO" id="GO:0003677">
    <property type="term" value="F:DNA binding"/>
    <property type="evidence" value="ECO:0007669"/>
    <property type="project" value="InterPro"/>
</dbReference>
<evidence type="ECO:0000256" key="1">
    <source>
        <dbReference type="ARBA" id="ARBA00004123"/>
    </source>
</evidence>
<dbReference type="InterPro" id="IPR036431">
    <property type="entry name" value="ARID_dom_sf"/>
</dbReference>
<dbReference type="SMART" id="SM00501">
    <property type="entry name" value="BRIGHT"/>
    <property type="match status" value="1"/>
</dbReference>
<sequence length="2710" mass="293586">MLSKGEGDHTCKPGERMGARNEHSNLGPTTNNIINQPQSSGGNSEFNNYYGTSRVGPSYDQYGGQQSTGMGVMHSSGPNNMDPVHNSQEGYHNSHYNHYSSYPQGYGGAGYGMMAPSRQGSNMMIGPGSNTPAGHVKAAMGAAACGSGGSVGGFQRFPGQSQHPTGATPTLNQLLTSPSPMMRGYGSGYQDYNSPSAQQQDGIGRGKDMTSQYGSTTHGWPGQQRNHPSMSPGNGGQGISRPQVASMDFMAMKRSQLYGMGNNPYSQQQQGGPYPSQPYGSPTPHRYPMGMQGRGQVGIGGMQYPQQQQVPPQYGQQGIGGYSQQQQQGTPPGPYFSPPHQNPTAPPSQPPYLPPHAPPQQEAPQESYRGSTRSQQQAPGNSGKANHEDMGLIPQDRPSSLPDLSGSIDDLPTGTEAGHSSDISATGSTSSQGEQSNPAQSPFSPHASPHLSGQGSGPSSSPVGSPVGSNQSRSGSGPISPVSGPTTAPSSQMAPQTPGNMLDVPHPPLTQSPMPQERGFISNMQRNQSGSQFAPPPQSGPSMSPHPSPGPGGQMYPGMGPAPYPHGGPYRPQGSQANQYGPQGNYPRPPNYGGTPSANYSSPGPGPGMTSSQGLNASSPMHGQGPGQPMGRSPGAGSRPYHNMAPSSPSMPQPAGPGMGPPSLGNVNRKAQEAAAAVMQAAANSVQGRQGSYPGPGMNLMGTAGSGAPYNQSPGNNSGMGNPQGPPYNMPPSGAMGMAVSGMMTPDGKQKTDGKEENMPTNELPKHKDGYSVSHCISQPTTPGAMPVPSPLSPSPASLSSYHGDDSDSISSPVWPKTPSSPKLNSSTMTNELITRLYDMGEEPERRGWVDRYLSFMEERGTPVPHLPAVGKKPLDLCRLYMAVREIGGLAMVNKNKKWRELSTSLSVGTSSSSASCLKKQYIQYLFAYECKVERGEDQPADSNTGTGGDNRKQAKVQPPSPANSGSLQGPQTPQSSGSSSMAEMSGDLKPLTPATTPQGQGQVTPIPASRSSVVSVQDPFSEVSDPAFQKRNSLPLGGSGGAYQQGVNMPPDMMMRMQYEKDPFAGMRKVAGGEPYMPGQMPSGGMQEMYGRPPSAMGQRSQYPYGPCYDRRPDHVMGMEGTMGPPGNQSNMGPSNSEGSIYSPNRYPSQQRHEGYGQQYPGMPYGIHPSGMYPQQQGYKRPMEGMYGSPGKRHEGEMYGPPAKRHEGEMYAMQYRGQQPDMYNQYTTGYSGPERRPMQGQFPYHSPYSRERMQASSQGQHPQHSMGPQMMSGGPPSNNGVEGPQGPNMWPSRTDMGYPYPNRQGAPSQVQPYGPMGRGDDLEGRPIQDGQWLGHGGHRQSSYMTGGMTPMSSRQPPSAYQTSPSMANHLPRAPSPGSFQRSMEARMSPNKAVFMGSMKMPGKPGMPMPGQGNGHPSQVTPNLLRDLNYPLGSVEATMPLFKPRRKITSKDTGTPEAWRVMMSLKSGLLGESTWALDTINILLYDDSTVASFTLTQLPGFLELIVEYFRRCVMEIFGILEEYEIGTIGQKSLLGAEACDQGEELTEPEIDCEDSQPEPEHEQEMERGEVERGEVEKGEEKPADITKKMTVEVMSPPSATEPAPEGMKEESEAEVKKEEGEKEEDGEKEEGKEKEKEEEEEESEKPTESKEASAESKEDSPYQPPSEPEPRPQQASKYDKFPIKILHKEDLIEDMTEQLGHVTEFTSGLLHWQAGGGDSTVHIQTHFERRGEHPDMTEGEREKCASLNKDQDTEEGGKQTEKGITATIDDILCARLGALSEGHPTHSAPTYPFRLHQGGGHQHITLLEDEPRCLDEAPLSTASHWQDSLAKRCLCVSNIIRSLSFIPGNDSDMSRHPGLVLILGRLLLLHHQHPERKRTPPSYQREEVQERGLACSKDEWWWNCLTTLRENTLVTLANISGQLDLSLYPETICLPILDGLLHWMVCPSAEAQDPFPSATPHSPLTPQRLVLECLCKLSIQDNNVDLLLATPPFSRQEKLYATLVRYVGQRKNQVYREMAVATLSNLAQGDSTAARAIAVQKSSVGNLMGFLEDGVSIAQYQQNPHSLLHMVHHPPMEPPSVNMMCRAANALLAMAKVEENRPEFVLYEGRLLDISISSVLNQGVASIICEVLFHSQQTRIRRAEKGGVPAVSTFFAVLLPPGPGLLQLWGDLTEWPLMLQLGVAEPMRECEYSQISTRSSTPMETPYKKRTPKRRKWQAFPGRNKFYCNGRIMMARQTGVFYLTLILILITSGLFFTFDCPFLSVQLTPAIPVIGGVLFVFVLGTLFRTSFSDPGVLPRATPDEAADLERQIDVAKGSSSGYRPPPRTKEVVINGQTVKLKYCFTCKIFRPPRASHCSLCDNCVERFDHHCPWVGNCVGKRNYRFFYMFILSLSFLTIFIFAFVITHVILRSHREGFLNALKDTPARYPFSQWHAAAAALSSLREIRSTSGPLIFLNPLVTVLEVVVCFFSIWSIVGLSGFHTYLISSNQTTNEDIKGLWSSKKGKDNYNPYSHGNIFTNCCAALCGPLPPSLIDRRGFVQSDTPQPTPPTNGITMYGSTQSQSHMCDQDQCIQSTKFVLQAAATPLMQSEPVILTDKASLPGRTSLGGPCSGALPLGGQPTPPSSTPNLSCDNGMLPLRNDHSEALHHHHTDGGHHHFLTPEEAPSPPGMLPCGSPLGHSHTIQGFYNPASQDSLHEDSVRGLVKLSSV</sequence>
<feature type="compositionally biased region" description="Polar residues" evidence="8">
    <location>
        <begin position="1128"/>
        <end position="1144"/>
    </location>
</feature>
<feature type="region of interest" description="Disordered" evidence="8">
    <location>
        <begin position="1124"/>
        <end position="1144"/>
    </location>
</feature>
<keyword evidence="12" id="KW-1185">Reference proteome</keyword>
<evidence type="ECO:0000256" key="6">
    <source>
        <dbReference type="ARBA" id="ARBA00023136"/>
    </source>
</evidence>
<gene>
    <name evidence="11" type="ORF">J4Q44_G00222500</name>
</gene>
<dbReference type="Proteomes" id="UP001356427">
    <property type="component" value="Unassembled WGS sequence"/>
</dbReference>
<dbReference type="GO" id="GO:0035060">
    <property type="term" value="C:brahma complex"/>
    <property type="evidence" value="ECO:0007669"/>
    <property type="project" value="InterPro"/>
</dbReference>
<dbReference type="PANTHER" id="PTHR12656">
    <property type="entry name" value="BRG-1 ASSOCIATED FACTOR 250 BAF250"/>
    <property type="match status" value="1"/>
</dbReference>
<dbReference type="GO" id="GO:0016514">
    <property type="term" value="C:SWI/SNF complex"/>
    <property type="evidence" value="ECO:0007669"/>
    <property type="project" value="InterPro"/>
</dbReference>
<feature type="transmembrane region" description="Helical" evidence="9">
    <location>
        <begin position="2240"/>
        <end position="2258"/>
    </location>
</feature>
<dbReference type="GO" id="GO:0005654">
    <property type="term" value="C:nucleoplasm"/>
    <property type="evidence" value="ECO:0007669"/>
    <property type="project" value="TreeGrafter"/>
</dbReference>
<feature type="compositionally biased region" description="Polar residues" evidence="8">
    <location>
        <begin position="24"/>
        <end position="49"/>
    </location>
</feature>
<feature type="compositionally biased region" description="Low complexity" evidence="8">
    <location>
        <begin position="420"/>
        <end position="431"/>
    </location>
</feature>
<feature type="compositionally biased region" description="Polar residues" evidence="8">
    <location>
        <begin position="994"/>
        <end position="1016"/>
    </location>
</feature>
<feature type="compositionally biased region" description="Low complexity" evidence="8">
    <location>
        <begin position="965"/>
        <end position="986"/>
    </location>
</feature>
<dbReference type="Gene3D" id="1.10.150.60">
    <property type="entry name" value="ARID DNA-binding domain"/>
    <property type="match status" value="1"/>
</dbReference>
<feature type="compositionally biased region" description="Pro residues" evidence="8">
    <location>
        <begin position="534"/>
        <end position="550"/>
    </location>
</feature>
<feature type="transmembrane region" description="Helical" evidence="9">
    <location>
        <begin position="2270"/>
        <end position="2287"/>
    </location>
</feature>
<protein>
    <recommendedName>
        <fullName evidence="10">ARID domain-containing protein</fullName>
    </recommendedName>
</protein>
<dbReference type="EMBL" id="JAGTTL010000020">
    <property type="protein sequence ID" value="KAK6307102.1"/>
    <property type="molecule type" value="Genomic_DNA"/>
</dbReference>
<evidence type="ECO:0000256" key="8">
    <source>
        <dbReference type="SAM" id="MobiDB-lite"/>
    </source>
</evidence>
<feature type="region of interest" description="Disordered" evidence="8">
    <location>
        <begin position="1540"/>
        <end position="1677"/>
    </location>
</feature>
<evidence type="ECO:0000256" key="2">
    <source>
        <dbReference type="ARBA" id="ARBA00004141"/>
    </source>
</evidence>
<comment type="caution">
    <text evidence="11">The sequence shown here is derived from an EMBL/GenBank/DDBJ whole genome shotgun (WGS) entry which is preliminary data.</text>
</comment>
<dbReference type="GO" id="GO:0006357">
    <property type="term" value="P:regulation of transcription by RNA polymerase II"/>
    <property type="evidence" value="ECO:0007669"/>
    <property type="project" value="TreeGrafter"/>
</dbReference>
<feature type="compositionally biased region" description="Polar residues" evidence="8">
    <location>
        <begin position="368"/>
        <end position="384"/>
    </location>
</feature>
<feature type="compositionally biased region" description="Polar residues" evidence="8">
    <location>
        <begin position="1255"/>
        <end position="1264"/>
    </location>
</feature>
<dbReference type="SMART" id="SM01014">
    <property type="entry name" value="ARID"/>
    <property type="match status" value="1"/>
</dbReference>
<dbReference type="GO" id="GO:0071565">
    <property type="term" value="C:nBAF complex"/>
    <property type="evidence" value="ECO:0007669"/>
    <property type="project" value="TreeGrafter"/>
</dbReference>
<accession>A0AAN8QZ72</accession>
<evidence type="ECO:0000256" key="3">
    <source>
        <dbReference type="ARBA" id="ARBA00022553"/>
    </source>
</evidence>
<evidence type="ECO:0000256" key="4">
    <source>
        <dbReference type="ARBA" id="ARBA00022692"/>
    </source>
</evidence>
<feature type="compositionally biased region" description="Basic and acidic residues" evidence="8">
    <location>
        <begin position="1606"/>
        <end position="1620"/>
    </location>
</feature>
<keyword evidence="7" id="KW-0539">Nucleus</keyword>
<dbReference type="Gene3D" id="1.25.10.10">
    <property type="entry name" value="Leucine-rich Repeat Variant"/>
    <property type="match status" value="1"/>
</dbReference>
<feature type="region of interest" description="Disordered" evidence="8">
    <location>
        <begin position="2605"/>
        <end position="2627"/>
    </location>
</feature>
<keyword evidence="5 9" id="KW-1133">Transmembrane helix</keyword>
<keyword evidence="6 9" id="KW-0472">Membrane</keyword>
<feature type="compositionally biased region" description="Polar residues" evidence="8">
    <location>
        <begin position="190"/>
        <end position="201"/>
    </location>
</feature>
<dbReference type="PANTHER" id="PTHR12656:SF11">
    <property type="entry name" value="AT-RICH INTERACTIVE DOMAIN-CONTAINING PROTEIN 1B"/>
    <property type="match status" value="1"/>
</dbReference>
<evidence type="ECO:0000259" key="10">
    <source>
        <dbReference type="PROSITE" id="PS51011"/>
    </source>
</evidence>
<feature type="compositionally biased region" description="Basic and acidic residues" evidence="8">
    <location>
        <begin position="1558"/>
        <end position="1590"/>
    </location>
</feature>
<feature type="region of interest" description="Disordered" evidence="8">
    <location>
        <begin position="1731"/>
        <end position="1761"/>
    </location>
</feature>
<feature type="compositionally biased region" description="Low complexity" evidence="8">
    <location>
        <begin position="264"/>
        <end position="282"/>
    </location>
</feature>
<evidence type="ECO:0000313" key="11">
    <source>
        <dbReference type="EMBL" id="KAK6307102.1"/>
    </source>
</evidence>
<feature type="compositionally biased region" description="Low complexity" evidence="8">
    <location>
        <begin position="302"/>
        <end position="330"/>
    </location>
</feature>
<dbReference type="Pfam" id="PF12031">
    <property type="entry name" value="BAF250_C"/>
    <property type="match status" value="1"/>
</dbReference>
<proteinExistence type="predicted"/>
<feature type="compositionally biased region" description="Basic and acidic residues" evidence="8">
    <location>
        <begin position="1"/>
        <end position="23"/>
    </location>
</feature>
<dbReference type="PROSITE" id="PS51011">
    <property type="entry name" value="ARID"/>
    <property type="match status" value="1"/>
</dbReference>
<reference evidence="11 12" key="1">
    <citation type="submission" date="2021-04" db="EMBL/GenBank/DDBJ databases">
        <authorList>
            <person name="De Guttry C."/>
            <person name="Zahm M."/>
            <person name="Klopp C."/>
            <person name="Cabau C."/>
            <person name="Louis A."/>
            <person name="Berthelot C."/>
            <person name="Parey E."/>
            <person name="Roest Crollius H."/>
            <person name="Montfort J."/>
            <person name="Robinson-Rechavi M."/>
            <person name="Bucao C."/>
            <person name="Bouchez O."/>
            <person name="Gislard M."/>
            <person name="Lluch J."/>
            <person name="Milhes M."/>
            <person name="Lampietro C."/>
            <person name="Lopez Roques C."/>
            <person name="Donnadieu C."/>
            <person name="Braasch I."/>
            <person name="Desvignes T."/>
            <person name="Postlethwait J."/>
            <person name="Bobe J."/>
            <person name="Wedekind C."/>
            <person name="Guiguen Y."/>
        </authorList>
    </citation>
    <scope>NUCLEOTIDE SEQUENCE [LARGE SCALE GENOMIC DNA]</scope>
    <source>
        <strain evidence="11">Cs_M1</strain>
        <tissue evidence="11">Blood</tissue>
    </source>
</reference>
<feature type="compositionally biased region" description="Polar residues" evidence="8">
    <location>
        <begin position="486"/>
        <end position="499"/>
    </location>
</feature>
<dbReference type="SUPFAM" id="SSF46774">
    <property type="entry name" value="ARID-like"/>
    <property type="match status" value="1"/>
</dbReference>
<feature type="compositionally biased region" description="Polar residues" evidence="8">
    <location>
        <begin position="432"/>
        <end position="443"/>
    </location>
</feature>
<dbReference type="GO" id="GO:0016020">
    <property type="term" value="C:membrane"/>
    <property type="evidence" value="ECO:0007669"/>
    <property type="project" value="UniProtKB-SubCell"/>
</dbReference>
<name>A0AAN8QZ72_9TELE</name>
<dbReference type="InterPro" id="IPR021906">
    <property type="entry name" value="BAF250/Osa"/>
</dbReference>
<dbReference type="GO" id="GO:0016409">
    <property type="term" value="F:palmitoyltransferase activity"/>
    <property type="evidence" value="ECO:0007669"/>
    <property type="project" value="InterPro"/>
</dbReference>
<feature type="region of interest" description="Disordered" evidence="8">
    <location>
        <begin position="258"/>
        <end position="672"/>
    </location>
</feature>
<feature type="transmembrane region" description="Helical" evidence="9">
    <location>
        <begin position="2385"/>
        <end position="2410"/>
    </location>
</feature>
<feature type="region of interest" description="Disordered" evidence="8">
    <location>
        <begin position="1350"/>
        <end position="1383"/>
    </location>
</feature>
<feature type="compositionally biased region" description="Low complexity" evidence="8">
    <location>
        <begin position="457"/>
        <end position="485"/>
    </location>
</feature>
<feature type="domain" description="ARID" evidence="10">
    <location>
        <begin position="843"/>
        <end position="934"/>
    </location>
</feature>
<organism evidence="11 12">
    <name type="scientific">Coregonus suidteri</name>
    <dbReference type="NCBI Taxonomy" id="861788"/>
    <lineage>
        <taxon>Eukaryota</taxon>
        <taxon>Metazoa</taxon>
        <taxon>Chordata</taxon>
        <taxon>Craniata</taxon>
        <taxon>Vertebrata</taxon>
        <taxon>Euteleostomi</taxon>
        <taxon>Actinopterygii</taxon>
        <taxon>Neopterygii</taxon>
        <taxon>Teleostei</taxon>
        <taxon>Protacanthopterygii</taxon>
        <taxon>Salmoniformes</taxon>
        <taxon>Salmonidae</taxon>
        <taxon>Coregoninae</taxon>
        <taxon>Coregonus</taxon>
    </lineage>
</organism>
<feature type="region of interest" description="Disordered" evidence="8">
    <location>
        <begin position="182"/>
        <end position="241"/>
    </location>
</feature>
<evidence type="ECO:0000313" key="12">
    <source>
        <dbReference type="Proteomes" id="UP001356427"/>
    </source>
</evidence>
<feature type="region of interest" description="Disordered" evidence="8">
    <location>
        <begin position="1231"/>
        <end position="1308"/>
    </location>
</feature>
<dbReference type="GO" id="GO:0031491">
    <property type="term" value="F:nucleosome binding"/>
    <property type="evidence" value="ECO:0007669"/>
    <property type="project" value="TreeGrafter"/>
</dbReference>
<feature type="compositionally biased region" description="Acidic residues" evidence="8">
    <location>
        <begin position="1540"/>
        <end position="1557"/>
    </location>
</feature>
<feature type="compositionally biased region" description="Basic and acidic residues" evidence="8">
    <location>
        <begin position="748"/>
        <end position="770"/>
    </location>
</feature>
<comment type="subcellular location">
    <subcellularLocation>
        <location evidence="2">Membrane</location>
        <topology evidence="2">Multi-pass membrane protein</topology>
    </subcellularLocation>
    <subcellularLocation>
        <location evidence="1">Nucleus</location>
    </subcellularLocation>
</comment>
<keyword evidence="4 9" id="KW-0812">Transmembrane</keyword>
<evidence type="ECO:0000256" key="5">
    <source>
        <dbReference type="ARBA" id="ARBA00022989"/>
    </source>
</evidence>
<dbReference type="GO" id="GO:0045893">
    <property type="term" value="P:positive regulation of DNA-templated transcription"/>
    <property type="evidence" value="ECO:0007669"/>
    <property type="project" value="TreeGrafter"/>
</dbReference>
<feature type="compositionally biased region" description="Polar residues" evidence="8">
    <location>
        <begin position="522"/>
        <end position="532"/>
    </location>
</feature>
<dbReference type="InterPro" id="IPR033388">
    <property type="entry name" value="BAF250_C"/>
</dbReference>
<dbReference type="Pfam" id="PF01388">
    <property type="entry name" value="ARID"/>
    <property type="match status" value="1"/>
</dbReference>
<feature type="compositionally biased region" description="Polar residues" evidence="8">
    <location>
        <begin position="573"/>
        <end position="582"/>
    </location>
</feature>
<feature type="compositionally biased region" description="Polar residues" evidence="8">
    <location>
        <begin position="1350"/>
        <end position="1367"/>
    </location>
</feature>
<dbReference type="InterPro" id="IPR011989">
    <property type="entry name" value="ARM-like"/>
</dbReference>
<keyword evidence="3" id="KW-0597">Phosphoprotein</keyword>
<feature type="region of interest" description="Disordered" evidence="8">
    <location>
        <begin position="1"/>
        <end position="49"/>
    </location>
</feature>
<evidence type="ECO:0000256" key="9">
    <source>
        <dbReference type="SAM" id="Phobius"/>
    </source>
</evidence>
<dbReference type="PROSITE" id="PS50216">
    <property type="entry name" value="DHHC"/>
    <property type="match status" value="1"/>
</dbReference>
<feature type="compositionally biased region" description="Pro residues" evidence="8">
    <location>
        <begin position="331"/>
        <end position="358"/>
    </location>
</feature>
<feature type="transmembrane region" description="Helical" evidence="9">
    <location>
        <begin position="2453"/>
        <end position="2476"/>
    </location>
</feature>
<feature type="compositionally biased region" description="Basic and acidic residues" evidence="8">
    <location>
        <begin position="1644"/>
        <end position="1660"/>
    </location>
</feature>
<feature type="compositionally biased region" description="Low complexity" evidence="8">
    <location>
        <begin position="608"/>
        <end position="631"/>
    </location>
</feature>
<feature type="compositionally biased region" description="Polar residues" evidence="8">
    <location>
        <begin position="209"/>
        <end position="232"/>
    </location>
</feature>
<feature type="region of interest" description="Disordered" evidence="8">
    <location>
        <begin position="740"/>
        <end position="827"/>
    </location>
</feature>